<evidence type="ECO:0000313" key="1">
    <source>
        <dbReference type="EMBL" id="SHO55111.1"/>
    </source>
</evidence>
<dbReference type="Proteomes" id="UP000184600">
    <property type="component" value="Unassembled WGS sequence"/>
</dbReference>
<name>A0A1M7YR65_9VIBR</name>
<accession>A0A1M7YR65</accession>
<organism evidence="1 2">
    <name type="scientific">Vibrio quintilis</name>
    <dbReference type="NCBI Taxonomy" id="1117707"/>
    <lineage>
        <taxon>Bacteria</taxon>
        <taxon>Pseudomonadati</taxon>
        <taxon>Pseudomonadota</taxon>
        <taxon>Gammaproteobacteria</taxon>
        <taxon>Vibrionales</taxon>
        <taxon>Vibrionaceae</taxon>
        <taxon>Vibrio</taxon>
    </lineage>
</organism>
<proteinExistence type="predicted"/>
<gene>
    <name evidence="1" type="ORF">VQ7734_00830</name>
</gene>
<dbReference type="AlphaFoldDB" id="A0A1M7YR65"/>
<reference evidence="2" key="1">
    <citation type="submission" date="2016-12" db="EMBL/GenBank/DDBJ databases">
        <authorList>
            <person name="Rodrigo-Torres L."/>
            <person name="Arahal R.D."/>
            <person name="Lucena T."/>
        </authorList>
    </citation>
    <scope>NUCLEOTIDE SEQUENCE [LARGE SCALE GENOMIC DNA]</scope>
</reference>
<dbReference type="EMBL" id="FRFG01000011">
    <property type="protein sequence ID" value="SHO55111.1"/>
    <property type="molecule type" value="Genomic_DNA"/>
</dbReference>
<evidence type="ECO:0000313" key="2">
    <source>
        <dbReference type="Proteomes" id="UP000184600"/>
    </source>
</evidence>
<protein>
    <submittedName>
        <fullName evidence="1">Uncharacterized protein</fullName>
    </submittedName>
</protein>
<keyword evidence="2" id="KW-1185">Reference proteome</keyword>
<sequence>MRKGLQSILMYNERICILADALAAWDMGRVDLTEERAAQIGDMLWSLCCQIEVEVKRIKSHC</sequence>